<name>A0A6A6U121_9PEZI</name>
<evidence type="ECO:0000256" key="1">
    <source>
        <dbReference type="ARBA" id="ARBA00038215"/>
    </source>
</evidence>
<dbReference type="EMBL" id="MU004240">
    <property type="protein sequence ID" value="KAF2665346.1"/>
    <property type="molecule type" value="Genomic_DNA"/>
</dbReference>
<proteinExistence type="inferred from homology"/>
<comment type="similarity">
    <text evidence="1">Belongs to the peptidase S12 family.</text>
</comment>
<dbReference type="OrthoDB" id="552049at2759"/>
<dbReference type="PANTHER" id="PTHR46825:SF9">
    <property type="entry name" value="BETA-LACTAMASE-RELATED DOMAIN-CONTAINING PROTEIN"/>
    <property type="match status" value="1"/>
</dbReference>
<dbReference type="InterPro" id="IPR012338">
    <property type="entry name" value="Beta-lactam/transpept-like"/>
</dbReference>
<dbReference type="PANTHER" id="PTHR46825">
    <property type="entry name" value="D-ALANYL-D-ALANINE-CARBOXYPEPTIDASE/ENDOPEPTIDASE AMPH"/>
    <property type="match status" value="1"/>
</dbReference>
<organism evidence="3 4">
    <name type="scientific">Microthyrium microscopicum</name>
    <dbReference type="NCBI Taxonomy" id="703497"/>
    <lineage>
        <taxon>Eukaryota</taxon>
        <taxon>Fungi</taxon>
        <taxon>Dikarya</taxon>
        <taxon>Ascomycota</taxon>
        <taxon>Pezizomycotina</taxon>
        <taxon>Dothideomycetes</taxon>
        <taxon>Dothideomycetes incertae sedis</taxon>
        <taxon>Microthyriales</taxon>
        <taxon>Microthyriaceae</taxon>
        <taxon>Microthyrium</taxon>
    </lineage>
</organism>
<dbReference type="AlphaFoldDB" id="A0A6A6U121"/>
<feature type="domain" description="Beta-lactamase-related" evidence="2">
    <location>
        <begin position="28"/>
        <end position="361"/>
    </location>
</feature>
<protein>
    <submittedName>
        <fullName evidence="3">Beta-lactamase/transpeptidase-like protein</fullName>
    </submittedName>
</protein>
<keyword evidence="4" id="KW-1185">Reference proteome</keyword>
<evidence type="ECO:0000259" key="2">
    <source>
        <dbReference type="Pfam" id="PF00144"/>
    </source>
</evidence>
<dbReference type="SUPFAM" id="SSF56601">
    <property type="entry name" value="beta-lactamase/transpeptidase-like"/>
    <property type="match status" value="1"/>
</dbReference>
<gene>
    <name evidence="3" type="ORF">BT63DRAFT_377935</name>
</gene>
<dbReference type="Gene3D" id="3.40.710.10">
    <property type="entry name" value="DD-peptidase/beta-lactamase superfamily"/>
    <property type="match status" value="1"/>
</dbReference>
<dbReference type="InterPro" id="IPR001466">
    <property type="entry name" value="Beta-lactam-related"/>
</dbReference>
<dbReference type="Pfam" id="PF00144">
    <property type="entry name" value="Beta-lactamase"/>
    <property type="match status" value="1"/>
</dbReference>
<evidence type="ECO:0000313" key="3">
    <source>
        <dbReference type="EMBL" id="KAF2665346.1"/>
    </source>
</evidence>
<dbReference type="Proteomes" id="UP000799302">
    <property type="component" value="Unassembled WGS sequence"/>
</dbReference>
<accession>A0A6A6U121</accession>
<dbReference type="InterPro" id="IPR050491">
    <property type="entry name" value="AmpC-like"/>
</dbReference>
<sequence>MAEVEEDSSTKHAEAKEKNPLTKEFGTFVKETMEKWKVPGISLAVIDGENVYAEGYGYATLQGQISATAQTLWYCASTTKAHTAAALSEIIHSKSEPLLSKGWSTTIASIIPEDFVLQDEWATKHVTLDDAVGHRTGMTDQFNSTAREENGVRVTPKAVTRNLRNLPMVLEPRSTFHYCNFMYVVLSHILETVSGKSLEKVLKEHIWDPLDMKSTFLNLDEAKKADDHLADGYYWDKQNGEYRWVDFLEVEEISGAGGAFSTVLDYAKWVKCLLFETEPFSSEVHKDIKKSRSIVTTAPGGGIEVSLYSLGWQRTLYKGHLLYLHSGGMHAYGSQVYWLPDKKFGVVAFGNTAYTSNAVEDILAYQLMGDKLGIPQADRFDFDSSWEKRIDFATGQIEDPIKHAFPSCPETNIASTFKTSELIGSYSDPGYGTITLREESHPGKLEEMVLVADRPEMTYKYQLRLHHAFADYWAVAITTPWNPTLLNQCFPGEFKRGRDGRVAALEIEWVGHMGPLSEGTTTFSRVADEEAMKESYV</sequence>
<evidence type="ECO:0000313" key="4">
    <source>
        <dbReference type="Proteomes" id="UP000799302"/>
    </source>
</evidence>
<reference evidence="3" key="1">
    <citation type="journal article" date="2020" name="Stud. Mycol.">
        <title>101 Dothideomycetes genomes: a test case for predicting lifestyles and emergence of pathogens.</title>
        <authorList>
            <person name="Haridas S."/>
            <person name="Albert R."/>
            <person name="Binder M."/>
            <person name="Bloem J."/>
            <person name="Labutti K."/>
            <person name="Salamov A."/>
            <person name="Andreopoulos B."/>
            <person name="Baker S."/>
            <person name="Barry K."/>
            <person name="Bills G."/>
            <person name="Bluhm B."/>
            <person name="Cannon C."/>
            <person name="Castanera R."/>
            <person name="Culley D."/>
            <person name="Daum C."/>
            <person name="Ezra D."/>
            <person name="Gonzalez J."/>
            <person name="Henrissat B."/>
            <person name="Kuo A."/>
            <person name="Liang C."/>
            <person name="Lipzen A."/>
            <person name="Lutzoni F."/>
            <person name="Magnuson J."/>
            <person name="Mondo S."/>
            <person name="Nolan M."/>
            <person name="Ohm R."/>
            <person name="Pangilinan J."/>
            <person name="Park H.-J."/>
            <person name="Ramirez L."/>
            <person name="Alfaro M."/>
            <person name="Sun H."/>
            <person name="Tritt A."/>
            <person name="Yoshinaga Y."/>
            <person name="Zwiers L.-H."/>
            <person name="Turgeon B."/>
            <person name="Goodwin S."/>
            <person name="Spatafora J."/>
            <person name="Crous P."/>
            <person name="Grigoriev I."/>
        </authorList>
    </citation>
    <scope>NUCLEOTIDE SEQUENCE</scope>
    <source>
        <strain evidence="3">CBS 115976</strain>
    </source>
</reference>